<evidence type="ECO:0000256" key="1">
    <source>
        <dbReference type="SAM" id="MobiDB-lite"/>
    </source>
</evidence>
<proteinExistence type="predicted"/>
<comment type="caution">
    <text evidence="2">The sequence shown here is derived from an EMBL/GenBank/DDBJ whole genome shotgun (WGS) entry which is preliminary data.</text>
</comment>
<feature type="compositionally biased region" description="Basic and acidic residues" evidence="1">
    <location>
        <begin position="1"/>
        <end position="13"/>
    </location>
</feature>
<sequence>MSKPTKLAEKNITPEKMSLRVMASAYKRPPTEKSSKKSAPESERMVAEEQLKRKQGKIEIKESKPKSAIE</sequence>
<feature type="region of interest" description="Disordered" evidence="1">
    <location>
        <begin position="1"/>
        <end position="70"/>
    </location>
</feature>
<evidence type="ECO:0000313" key="3">
    <source>
        <dbReference type="Proteomes" id="UP001187192"/>
    </source>
</evidence>
<dbReference type="Proteomes" id="UP001187192">
    <property type="component" value="Unassembled WGS sequence"/>
</dbReference>
<reference evidence="2" key="1">
    <citation type="submission" date="2023-07" db="EMBL/GenBank/DDBJ databases">
        <title>draft genome sequence of fig (Ficus carica).</title>
        <authorList>
            <person name="Takahashi T."/>
            <person name="Nishimura K."/>
        </authorList>
    </citation>
    <scope>NUCLEOTIDE SEQUENCE</scope>
</reference>
<gene>
    <name evidence="2" type="ORF">TIFTF001_012748</name>
</gene>
<evidence type="ECO:0000313" key="2">
    <source>
        <dbReference type="EMBL" id="GMN43549.1"/>
    </source>
</evidence>
<dbReference type="AlphaFoldDB" id="A0AA88A0K8"/>
<accession>A0AA88A0K8</accession>
<organism evidence="2 3">
    <name type="scientific">Ficus carica</name>
    <name type="common">Common fig</name>
    <dbReference type="NCBI Taxonomy" id="3494"/>
    <lineage>
        <taxon>Eukaryota</taxon>
        <taxon>Viridiplantae</taxon>
        <taxon>Streptophyta</taxon>
        <taxon>Embryophyta</taxon>
        <taxon>Tracheophyta</taxon>
        <taxon>Spermatophyta</taxon>
        <taxon>Magnoliopsida</taxon>
        <taxon>eudicotyledons</taxon>
        <taxon>Gunneridae</taxon>
        <taxon>Pentapetalae</taxon>
        <taxon>rosids</taxon>
        <taxon>fabids</taxon>
        <taxon>Rosales</taxon>
        <taxon>Moraceae</taxon>
        <taxon>Ficeae</taxon>
        <taxon>Ficus</taxon>
    </lineage>
</organism>
<keyword evidence="3" id="KW-1185">Reference proteome</keyword>
<dbReference type="EMBL" id="BTGU01000016">
    <property type="protein sequence ID" value="GMN43549.1"/>
    <property type="molecule type" value="Genomic_DNA"/>
</dbReference>
<protein>
    <submittedName>
        <fullName evidence="2">Uncharacterized protein</fullName>
    </submittedName>
</protein>
<name>A0AA88A0K8_FICCA</name>
<feature type="compositionally biased region" description="Basic and acidic residues" evidence="1">
    <location>
        <begin position="29"/>
        <end position="70"/>
    </location>
</feature>